<keyword evidence="3" id="KW-1185">Reference proteome</keyword>
<dbReference type="RefSeq" id="WP_219536297.1">
    <property type="nucleotide sequence ID" value="NZ_JAHKRM010000029.1"/>
</dbReference>
<dbReference type="Proteomes" id="UP001597097">
    <property type="component" value="Unassembled WGS sequence"/>
</dbReference>
<name>A0ABW4GZW8_9ACTN</name>
<feature type="transmembrane region" description="Helical" evidence="1">
    <location>
        <begin position="29"/>
        <end position="47"/>
    </location>
</feature>
<keyword evidence="1" id="KW-0812">Transmembrane</keyword>
<proteinExistence type="predicted"/>
<reference evidence="3" key="1">
    <citation type="journal article" date="2019" name="Int. J. Syst. Evol. Microbiol.">
        <title>The Global Catalogue of Microorganisms (GCM) 10K type strain sequencing project: providing services to taxonomists for standard genome sequencing and annotation.</title>
        <authorList>
            <consortium name="The Broad Institute Genomics Platform"/>
            <consortium name="The Broad Institute Genome Sequencing Center for Infectious Disease"/>
            <person name="Wu L."/>
            <person name="Ma J."/>
        </authorList>
    </citation>
    <scope>NUCLEOTIDE SEQUENCE [LARGE SCALE GENOMIC DNA]</scope>
    <source>
        <strain evidence="3">CGMCC 1.15399</strain>
    </source>
</reference>
<protein>
    <submittedName>
        <fullName evidence="2">Uncharacterized protein</fullName>
    </submittedName>
</protein>
<sequence length="65" mass="6855">MPGKPSLWIFVAVAQLVPAYFISGDFVLRLVPVVALVAVVAAVIRAYQDAALIQAAEDRTGAAED</sequence>
<accession>A0ABW4GZW8</accession>
<organism evidence="2 3">
    <name type="scientific">Nonomuraea guangzhouensis</name>
    <dbReference type="NCBI Taxonomy" id="1291555"/>
    <lineage>
        <taxon>Bacteria</taxon>
        <taxon>Bacillati</taxon>
        <taxon>Actinomycetota</taxon>
        <taxon>Actinomycetes</taxon>
        <taxon>Streptosporangiales</taxon>
        <taxon>Streptosporangiaceae</taxon>
        <taxon>Nonomuraea</taxon>
    </lineage>
</organism>
<evidence type="ECO:0000313" key="2">
    <source>
        <dbReference type="EMBL" id="MFD1547873.1"/>
    </source>
</evidence>
<comment type="caution">
    <text evidence="2">The sequence shown here is derived from an EMBL/GenBank/DDBJ whole genome shotgun (WGS) entry which is preliminary data.</text>
</comment>
<evidence type="ECO:0000313" key="3">
    <source>
        <dbReference type="Proteomes" id="UP001597097"/>
    </source>
</evidence>
<dbReference type="EMBL" id="JBHUCM010000084">
    <property type="protein sequence ID" value="MFD1547873.1"/>
    <property type="molecule type" value="Genomic_DNA"/>
</dbReference>
<gene>
    <name evidence="2" type="ORF">ACFSJ0_63355</name>
</gene>
<keyword evidence="1" id="KW-1133">Transmembrane helix</keyword>
<keyword evidence="1" id="KW-0472">Membrane</keyword>
<evidence type="ECO:0000256" key="1">
    <source>
        <dbReference type="SAM" id="Phobius"/>
    </source>
</evidence>